<dbReference type="AlphaFoldDB" id="A0A934UKV0"/>
<keyword evidence="4" id="KW-1185">Reference proteome</keyword>
<protein>
    <submittedName>
        <fullName evidence="3">BatA domain-containing protein</fullName>
    </submittedName>
</protein>
<dbReference type="InterPro" id="IPR011933">
    <property type="entry name" value="Double_TM_dom"/>
</dbReference>
<accession>A0A934UKV0</accession>
<dbReference type="InterPro" id="IPR024163">
    <property type="entry name" value="Aerotolerance_reg_N"/>
</dbReference>
<feature type="transmembrane region" description="Helical" evidence="1">
    <location>
        <begin position="53"/>
        <end position="78"/>
    </location>
</feature>
<keyword evidence="1" id="KW-0472">Membrane</keyword>
<dbReference type="Proteomes" id="UP000613193">
    <property type="component" value="Unassembled WGS sequence"/>
</dbReference>
<dbReference type="RefSeq" id="WP_200062846.1">
    <property type="nucleotide sequence ID" value="NZ_JAEHFW010000001.1"/>
</dbReference>
<dbReference type="PANTHER" id="PTHR37464">
    <property type="entry name" value="BLL2463 PROTEIN"/>
    <property type="match status" value="1"/>
</dbReference>
<feature type="transmembrane region" description="Helical" evidence="1">
    <location>
        <begin position="6"/>
        <end position="24"/>
    </location>
</feature>
<comment type="caution">
    <text evidence="3">The sequence shown here is derived from an EMBL/GenBank/DDBJ whole genome shotgun (WGS) entry which is preliminary data.</text>
</comment>
<feature type="domain" description="Aerotolerance regulator N-terminal" evidence="2">
    <location>
        <begin position="1"/>
        <end position="76"/>
    </location>
</feature>
<dbReference type="Pfam" id="PF07584">
    <property type="entry name" value="BatA"/>
    <property type="match status" value="1"/>
</dbReference>
<evidence type="ECO:0000313" key="4">
    <source>
        <dbReference type="Proteomes" id="UP000613193"/>
    </source>
</evidence>
<proteinExistence type="predicted"/>
<dbReference type="EMBL" id="JAEHFW010000001">
    <property type="protein sequence ID" value="MBK0377694.1"/>
    <property type="molecule type" value="Genomic_DNA"/>
</dbReference>
<sequence length="496" mass="55911">MQFLNPIWFLGIAALSIPVAIHLWNIRQGKTLKVGSIALITQASKASSRSFKLLDILLLICRCLLLTFIAILLATPVWQYLKSTNKSKGWILIPRMEISQVYQQFKSTIDSLTKAGYEFHYLNKDFNRGDLSQILADTNSLKDTAGVSSDGNYWSLIKKVDAASLLNMPVYVFTSNRLKHFKGSKPMVGLDIHWQTYTAPDSVKKWIADAWMNDSGSISFNEGESTPSGTYFTTQKVKSDAAGNSGVELTVKNGQPLIQLKNSDQPAVLVDTSTLRMAVYPGKNTTDADYLVAALKAIANFKGRRAAIKIYNNQAQLPKADWLFWLSDEPINKVTLSAAANVFEYEKGKVLNTSSWIQVSNDEHIPLYKLITAKQKTEALWQDGFGKPVLSKQQVQGRNVYLFYSRFNPSWNDLVWSAQFPEIMLKLMNEDPMPLYDQRILSDQQIQPIRIKERHADITVAHIQETDLSKSFWLLAIALFVTERIIAAKKNMLQNG</sequence>
<organism evidence="3 4">
    <name type="scientific">Mucilaginibacter segetis</name>
    <dbReference type="NCBI Taxonomy" id="2793071"/>
    <lineage>
        <taxon>Bacteria</taxon>
        <taxon>Pseudomonadati</taxon>
        <taxon>Bacteroidota</taxon>
        <taxon>Sphingobacteriia</taxon>
        <taxon>Sphingobacteriales</taxon>
        <taxon>Sphingobacteriaceae</taxon>
        <taxon>Mucilaginibacter</taxon>
    </lineage>
</organism>
<reference evidence="3" key="1">
    <citation type="submission" date="2020-12" db="EMBL/GenBank/DDBJ databases">
        <title>Bacterial novel species Mucilaginibacter sp. SD-g isolated from soil.</title>
        <authorList>
            <person name="Jung H.-Y."/>
        </authorList>
    </citation>
    <scope>NUCLEOTIDE SEQUENCE</scope>
    <source>
        <strain evidence="3">SD-g</strain>
    </source>
</reference>
<evidence type="ECO:0000259" key="2">
    <source>
        <dbReference type="Pfam" id="PF07584"/>
    </source>
</evidence>
<keyword evidence="1" id="KW-1133">Transmembrane helix</keyword>
<keyword evidence="1" id="KW-0812">Transmembrane</keyword>
<dbReference type="PANTHER" id="PTHR37464:SF1">
    <property type="entry name" value="BLL2463 PROTEIN"/>
    <property type="match status" value="1"/>
</dbReference>
<dbReference type="NCBIfam" id="TIGR02226">
    <property type="entry name" value="two_anch"/>
    <property type="match status" value="1"/>
</dbReference>
<evidence type="ECO:0000256" key="1">
    <source>
        <dbReference type="SAM" id="Phobius"/>
    </source>
</evidence>
<evidence type="ECO:0000313" key="3">
    <source>
        <dbReference type="EMBL" id="MBK0377694.1"/>
    </source>
</evidence>
<gene>
    <name evidence="3" type="ORF">I5M19_00135</name>
</gene>
<name>A0A934UKV0_9SPHI</name>